<dbReference type="GeneID" id="72001071"/>
<evidence type="ECO:0000313" key="2">
    <source>
        <dbReference type="Proteomes" id="UP000814176"/>
    </source>
</evidence>
<evidence type="ECO:0008006" key="3">
    <source>
        <dbReference type="Google" id="ProtNLM"/>
    </source>
</evidence>
<organism evidence="1 2">
    <name type="scientific">Rhodofomes roseus</name>
    <dbReference type="NCBI Taxonomy" id="34475"/>
    <lineage>
        <taxon>Eukaryota</taxon>
        <taxon>Fungi</taxon>
        <taxon>Dikarya</taxon>
        <taxon>Basidiomycota</taxon>
        <taxon>Agaricomycotina</taxon>
        <taxon>Agaricomycetes</taxon>
        <taxon>Polyporales</taxon>
        <taxon>Rhodofomes</taxon>
    </lineage>
</organism>
<evidence type="ECO:0000313" key="1">
    <source>
        <dbReference type="EMBL" id="KAH9839013.1"/>
    </source>
</evidence>
<protein>
    <recommendedName>
        <fullName evidence="3">Reverse transcriptase zinc-binding domain-containing protein</fullName>
    </recommendedName>
</protein>
<dbReference type="RefSeq" id="XP_047780768.1">
    <property type="nucleotide sequence ID" value="XM_047920339.1"/>
</dbReference>
<dbReference type="EMBL" id="JADCUA010000006">
    <property type="protein sequence ID" value="KAH9839013.1"/>
    <property type="molecule type" value="Genomic_DNA"/>
</dbReference>
<dbReference type="InterPro" id="IPR036397">
    <property type="entry name" value="RNaseH_sf"/>
</dbReference>
<keyword evidence="2" id="KW-1185">Reference proteome</keyword>
<gene>
    <name evidence="1" type="ORF">C8Q71DRAFT_703827</name>
</gene>
<proteinExistence type="predicted"/>
<accession>A0ABQ8KL28</accession>
<comment type="caution">
    <text evidence="1">The sequence shown here is derived from an EMBL/GenBank/DDBJ whole genome shotgun (WGS) entry which is preliminary data.</text>
</comment>
<reference evidence="1 2" key="1">
    <citation type="journal article" date="2021" name="Environ. Microbiol.">
        <title>Gene family expansions and transcriptome signatures uncover fungal adaptations to wood decay.</title>
        <authorList>
            <person name="Hage H."/>
            <person name="Miyauchi S."/>
            <person name="Viragh M."/>
            <person name="Drula E."/>
            <person name="Min B."/>
            <person name="Chaduli D."/>
            <person name="Navarro D."/>
            <person name="Favel A."/>
            <person name="Norest M."/>
            <person name="Lesage-Meessen L."/>
            <person name="Balint B."/>
            <person name="Merenyi Z."/>
            <person name="de Eugenio L."/>
            <person name="Morin E."/>
            <person name="Martinez A.T."/>
            <person name="Baldrian P."/>
            <person name="Stursova M."/>
            <person name="Martinez M.J."/>
            <person name="Novotny C."/>
            <person name="Magnuson J.K."/>
            <person name="Spatafora J.W."/>
            <person name="Maurice S."/>
            <person name="Pangilinan J."/>
            <person name="Andreopoulos W."/>
            <person name="LaButti K."/>
            <person name="Hundley H."/>
            <person name="Na H."/>
            <person name="Kuo A."/>
            <person name="Barry K."/>
            <person name="Lipzen A."/>
            <person name="Henrissat B."/>
            <person name="Riley R."/>
            <person name="Ahrendt S."/>
            <person name="Nagy L.G."/>
            <person name="Grigoriev I.V."/>
            <person name="Martin F."/>
            <person name="Rosso M.N."/>
        </authorList>
    </citation>
    <scope>NUCLEOTIDE SEQUENCE [LARGE SCALE GENOMIC DNA]</scope>
    <source>
        <strain evidence="1 2">CIRM-BRFM 1785</strain>
    </source>
</reference>
<sequence>MSVLVRPAPTGKTPLVSQGETAAALRAVQDTPRDVPLHLVLSSMSLAKQLVAKLPVWEDRGWIGVEGAPLTRALVNQLRQRCAPTTLRKVACLKEFEIRNEASELAKTRFLAGQLEEVAPTIDRNFDLSGAKLASLTQAIAYRGIMSIRDPPNRPRTVGQVGRTLNALGGPASPPPPAQLLWRSIRDRDIHRRIVDFLWKGLHDALKIGAFWAPIRGFEDRADCQTCGARESLGHILAECRVPGQDLVWSLTGALWKKKAGAWKKPSVEEVLAVGLGCYPKPNNAKTKHALARLWRIVISESAYLIWKLRCERVIEHSDEPGWTHSKTEITRRWYSSVNRRLQIDLIATRKSFGRLAKSRLLVLSTWTGTISDELGLVEDWTKLPRFLVGIDPDFCRTAIDPG</sequence>
<dbReference type="Proteomes" id="UP000814176">
    <property type="component" value="Unassembled WGS sequence"/>
</dbReference>
<name>A0ABQ8KL28_9APHY</name>
<dbReference type="Gene3D" id="3.30.420.10">
    <property type="entry name" value="Ribonuclease H-like superfamily/Ribonuclease H"/>
    <property type="match status" value="1"/>
</dbReference>